<dbReference type="GO" id="GO:0005829">
    <property type="term" value="C:cytosol"/>
    <property type="evidence" value="ECO:0007669"/>
    <property type="project" value="TreeGrafter"/>
</dbReference>
<evidence type="ECO:0000259" key="8">
    <source>
        <dbReference type="PROSITE" id="PS51918"/>
    </source>
</evidence>
<dbReference type="GO" id="GO:0035599">
    <property type="term" value="F:aspartic acid methylthiotransferase activity"/>
    <property type="evidence" value="ECO:0007669"/>
    <property type="project" value="TreeGrafter"/>
</dbReference>
<dbReference type="PANTHER" id="PTHR43837:SF1">
    <property type="entry name" value="RIBOSOMAL PROTEIN US12 METHYLTHIOTRANSFERASE RIMO"/>
    <property type="match status" value="1"/>
</dbReference>
<dbReference type="InterPro" id="IPR058240">
    <property type="entry name" value="rSAM_sf"/>
</dbReference>
<dbReference type="Gene3D" id="3.80.30.20">
    <property type="entry name" value="tm_1862 like domain"/>
    <property type="match status" value="1"/>
</dbReference>
<dbReference type="AlphaFoldDB" id="A0A936F1S2"/>
<dbReference type="Gene3D" id="2.40.50.140">
    <property type="entry name" value="Nucleic acid-binding proteins"/>
    <property type="match status" value="1"/>
</dbReference>
<organism evidence="9 10">
    <name type="scientific">Candidatus Geothrix odensensis</name>
    <dbReference type="NCBI Taxonomy" id="2954440"/>
    <lineage>
        <taxon>Bacteria</taxon>
        <taxon>Pseudomonadati</taxon>
        <taxon>Acidobacteriota</taxon>
        <taxon>Holophagae</taxon>
        <taxon>Holophagales</taxon>
        <taxon>Holophagaceae</taxon>
        <taxon>Geothrix</taxon>
    </lineage>
</organism>
<dbReference type="SUPFAM" id="SSF102114">
    <property type="entry name" value="Radical SAM enzymes"/>
    <property type="match status" value="1"/>
</dbReference>
<protein>
    <submittedName>
        <fullName evidence="9">TRAM domain-containing protein</fullName>
    </submittedName>
</protein>
<dbReference type="Pfam" id="PF18693">
    <property type="entry name" value="TRAM_2"/>
    <property type="match status" value="1"/>
</dbReference>
<evidence type="ECO:0000256" key="1">
    <source>
        <dbReference type="ARBA" id="ARBA00022485"/>
    </source>
</evidence>
<dbReference type="PROSITE" id="PS50926">
    <property type="entry name" value="TRAM"/>
    <property type="match status" value="1"/>
</dbReference>
<dbReference type="InterPro" id="IPR002792">
    <property type="entry name" value="TRAM_dom"/>
</dbReference>
<keyword evidence="3" id="KW-0949">S-adenosyl-L-methionine</keyword>
<dbReference type="InterPro" id="IPR023404">
    <property type="entry name" value="rSAM_horseshoe"/>
</dbReference>
<evidence type="ECO:0000313" key="10">
    <source>
        <dbReference type="Proteomes" id="UP000709959"/>
    </source>
</evidence>
<dbReference type="InterPro" id="IPR005840">
    <property type="entry name" value="Ribosomal_uS12_MeSTrfase_RimO"/>
</dbReference>
<dbReference type="Proteomes" id="UP000709959">
    <property type="component" value="Unassembled WGS sequence"/>
</dbReference>
<dbReference type="InterPro" id="IPR007197">
    <property type="entry name" value="rSAM"/>
</dbReference>
<evidence type="ECO:0000313" key="9">
    <source>
        <dbReference type="EMBL" id="MBK8572533.1"/>
    </source>
</evidence>
<dbReference type="GO" id="GO:0046872">
    <property type="term" value="F:metal ion binding"/>
    <property type="evidence" value="ECO:0007669"/>
    <property type="project" value="UniProtKB-KW"/>
</dbReference>
<sequence>MRRLVPGIAIRSNFIVGFPGEDEAAFEELKDFVKEARFDHVGVFTYSPEEGTSAYGLGDPIPKRTKEARKRRLLELQQKIAREKNQEKVGQVIEVLVEGAHEETDLIVKGRHAGQAPEIDGNVLLVDGTPQVNTIQRVRIVKAHAYDLIGEVEEGGLEASTAAYELAFRKRSRP</sequence>
<keyword evidence="1" id="KW-0004">4Fe-4S</keyword>
<gene>
    <name evidence="9" type="ORF">IPN91_07750</name>
</gene>
<accession>A0A936F1S2</accession>
<keyword evidence="6" id="KW-0411">Iron-sulfur</keyword>
<evidence type="ECO:0000256" key="4">
    <source>
        <dbReference type="ARBA" id="ARBA00022723"/>
    </source>
</evidence>
<comment type="caution">
    <text evidence="9">The sequence shown here is derived from an EMBL/GenBank/DDBJ whole genome shotgun (WGS) entry which is preliminary data.</text>
</comment>
<keyword evidence="5" id="KW-0408">Iron</keyword>
<name>A0A936F1S2_9BACT</name>
<feature type="domain" description="TRAM" evidence="7">
    <location>
        <begin position="86"/>
        <end position="154"/>
    </location>
</feature>
<dbReference type="GO" id="GO:0051539">
    <property type="term" value="F:4 iron, 4 sulfur cluster binding"/>
    <property type="evidence" value="ECO:0007669"/>
    <property type="project" value="UniProtKB-KW"/>
</dbReference>
<dbReference type="EMBL" id="JADKCH010000005">
    <property type="protein sequence ID" value="MBK8572533.1"/>
    <property type="molecule type" value="Genomic_DNA"/>
</dbReference>
<reference evidence="9 10" key="1">
    <citation type="submission" date="2020-10" db="EMBL/GenBank/DDBJ databases">
        <title>Connecting structure to function with the recovery of over 1000 high-quality activated sludge metagenome-assembled genomes encoding full-length rRNA genes using long-read sequencing.</title>
        <authorList>
            <person name="Singleton C.M."/>
            <person name="Petriglieri F."/>
            <person name="Kristensen J.M."/>
            <person name="Kirkegaard R.H."/>
            <person name="Michaelsen T.Y."/>
            <person name="Andersen M.H."/>
            <person name="Karst S.M."/>
            <person name="Dueholm M.S."/>
            <person name="Nielsen P.H."/>
            <person name="Albertsen M."/>
        </authorList>
    </citation>
    <scope>NUCLEOTIDE SEQUENCE [LARGE SCALE GENOMIC DNA]</scope>
    <source>
        <strain evidence="9">OdNE_18-Q3-R46-58_MAXAC.008</strain>
    </source>
</reference>
<evidence type="ECO:0000256" key="2">
    <source>
        <dbReference type="ARBA" id="ARBA00022679"/>
    </source>
</evidence>
<dbReference type="InterPro" id="IPR012340">
    <property type="entry name" value="NA-bd_OB-fold"/>
</dbReference>
<keyword evidence="4" id="KW-0479">Metal-binding</keyword>
<dbReference type="PROSITE" id="PS51918">
    <property type="entry name" value="RADICAL_SAM"/>
    <property type="match status" value="1"/>
</dbReference>
<keyword evidence="2" id="KW-0808">Transferase</keyword>
<evidence type="ECO:0000256" key="3">
    <source>
        <dbReference type="ARBA" id="ARBA00022691"/>
    </source>
</evidence>
<feature type="domain" description="Radical SAM core" evidence="8">
    <location>
        <begin position="1"/>
        <end position="83"/>
    </location>
</feature>
<evidence type="ECO:0000259" key="7">
    <source>
        <dbReference type="PROSITE" id="PS50926"/>
    </source>
</evidence>
<proteinExistence type="predicted"/>
<dbReference type="PANTHER" id="PTHR43837">
    <property type="entry name" value="RIBOSOMAL PROTEIN S12 METHYLTHIOTRANSFERASE RIMO"/>
    <property type="match status" value="1"/>
</dbReference>
<evidence type="ECO:0000256" key="6">
    <source>
        <dbReference type="ARBA" id="ARBA00023014"/>
    </source>
</evidence>
<evidence type="ECO:0000256" key="5">
    <source>
        <dbReference type="ARBA" id="ARBA00023004"/>
    </source>
</evidence>